<keyword evidence="10" id="KW-0653">Protein transport</keyword>
<protein>
    <recommendedName>
        <fullName evidence="3">Vacuolar protein sorting-associated protein 27</fullName>
    </recommendedName>
</protein>
<dbReference type="SUPFAM" id="SSF48464">
    <property type="entry name" value="ENTH/VHS domain"/>
    <property type="match status" value="1"/>
</dbReference>
<name>A0A8H7SLE1_9FUNG</name>
<dbReference type="GO" id="GO:0010008">
    <property type="term" value="C:endosome membrane"/>
    <property type="evidence" value="ECO:0007669"/>
    <property type="project" value="UniProtKB-SubCell"/>
</dbReference>
<dbReference type="PROSITE" id="PS50179">
    <property type="entry name" value="VHS"/>
    <property type="match status" value="1"/>
</dbReference>
<reference evidence="16" key="1">
    <citation type="submission" date="2021-01" db="EMBL/GenBank/DDBJ databases">
        <title>Metabolic potential, ecology and presence of endohyphal bacteria is reflected in genomic diversity of Mucoromycotina.</title>
        <authorList>
            <person name="Muszewska A."/>
            <person name="Okrasinska A."/>
            <person name="Steczkiewicz K."/>
            <person name="Drgas O."/>
            <person name="Orlowska M."/>
            <person name="Perlinska-Lenart U."/>
            <person name="Aleksandrzak-Piekarczyk T."/>
            <person name="Szatraj K."/>
            <person name="Zielenkiewicz U."/>
            <person name="Pilsyk S."/>
            <person name="Malc E."/>
            <person name="Mieczkowski P."/>
            <person name="Kruszewska J.S."/>
            <person name="Biernat P."/>
            <person name="Pawlowska J."/>
        </authorList>
    </citation>
    <scope>NUCLEOTIDE SEQUENCE</scope>
    <source>
        <strain evidence="16">WA0000018081</strain>
    </source>
</reference>
<dbReference type="InterPro" id="IPR003903">
    <property type="entry name" value="UIM_dom"/>
</dbReference>
<dbReference type="Gene3D" id="6.10.140.100">
    <property type="match status" value="1"/>
</dbReference>
<evidence type="ECO:0000259" key="15">
    <source>
        <dbReference type="PROSITE" id="PS50179"/>
    </source>
</evidence>
<keyword evidence="4" id="KW-0813">Transport</keyword>
<dbReference type="GO" id="GO:0006623">
    <property type="term" value="P:protein targeting to vacuole"/>
    <property type="evidence" value="ECO:0007669"/>
    <property type="project" value="TreeGrafter"/>
</dbReference>
<keyword evidence="5" id="KW-0479">Metal-binding</keyword>
<keyword evidence="11" id="KW-0472">Membrane</keyword>
<dbReference type="Pfam" id="PF02809">
    <property type="entry name" value="UIM"/>
    <property type="match status" value="2"/>
</dbReference>
<dbReference type="InterPro" id="IPR017455">
    <property type="entry name" value="Znf_FYVE-rel"/>
</dbReference>
<feature type="domain" description="FYVE-type" evidence="14">
    <location>
        <begin position="177"/>
        <end position="237"/>
    </location>
</feature>
<comment type="caution">
    <text evidence="16">The sequence shown here is derived from an EMBL/GenBank/DDBJ whole genome shotgun (WGS) entry which is preliminary data.</text>
</comment>
<dbReference type="InterPro" id="IPR002014">
    <property type="entry name" value="VHS_dom"/>
</dbReference>
<evidence type="ECO:0000256" key="7">
    <source>
        <dbReference type="ARBA" id="ARBA00022753"/>
    </source>
</evidence>
<keyword evidence="17" id="KW-1185">Reference proteome</keyword>
<evidence type="ECO:0000256" key="8">
    <source>
        <dbReference type="ARBA" id="ARBA00022771"/>
    </source>
</evidence>
<feature type="region of interest" description="Disordered" evidence="13">
    <location>
        <begin position="622"/>
        <end position="662"/>
    </location>
</feature>
<evidence type="ECO:0000256" key="2">
    <source>
        <dbReference type="ARBA" id="ARBA00008597"/>
    </source>
</evidence>
<evidence type="ECO:0000313" key="17">
    <source>
        <dbReference type="Proteomes" id="UP000613177"/>
    </source>
</evidence>
<dbReference type="GO" id="GO:0033565">
    <property type="term" value="C:ESCRT-0 complex"/>
    <property type="evidence" value="ECO:0007669"/>
    <property type="project" value="TreeGrafter"/>
</dbReference>
<dbReference type="FunFam" id="3.30.40.10:FF:000105">
    <property type="entry name" value="WD repeat and FYVE domain-containing protein 2"/>
    <property type="match status" value="1"/>
</dbReference>
<evidence type="ECO:0000259" key="14">
    <source>
        <dbReference type="PROSITE" id="PS50178"/>
    </source>
</evidence>
<evidence type="ECO:0000256" key="4">
    <source>
        <dbReference type="ARBA" id="ARBA00022448"/>
    </source>
</evidence>
<dbReference type="PANTHER" id="PTHR47794:SF1">
    <property type="entry name" value="VACUOLAR PROTEIN SORTING-ASSOCIATED PROTEIN 27"/>
    <property type="match status" value="1"/>
</dbReference>
<dbReference type="Gene3D" id="1.20.5.1940">
    <property type="match status" value="1"/>
</dbReference>
<evidence type="ECO:0000256" key="3">
    <source>
        <dbReference type="ARBA" id="ARBA00017753"/>
    </source>
</evidence>
<dbReference type="CDD" id="cd16979">
    <property type="entry name" value="VHS_Vps27"/>
    <property type="match status" value="1"/>
</dbReference>
<dbReference type="PANTHER" id="PTHR47794">
    <property type="entry name" value="VACUOLAR PROTEIN SORTING-ASSOCIATED PROTEIN 27"/>
    <property type="match status" value="1"/>
</dbReference>
<feature type="domain" description="VHS" evidence="15">
    <location>
        <begin position="29"/>
        <end position="150"/>
    </location>
</feature>
<dbReference type="InterPro" id="IPR008942">
    <property type="entry name" value="ENTH_VHS"/>
</dbReference>
<comment type="subcellular location">
    <subcellularLocation>
        <location evidence="1">Endosome membrane</location>
        <topology evidence="1">Peripheral membrane protein</topology>
        <orientation evidence="1">Cytoplasmic side</orientation>
    </subcellularLocation>
</comment>
<organism evidence="16 17">
    <name type="scientific">Thamnidium elegans</name>
    <dbReference type="NCBI Taxonomy" id="101142"/>
    <lineage>
        <taxon>Eukaryota</taxon>
        <taxon>Fungi</taxon>
        <taxon>Fungi incertae sedis</taxon>
        <taxon>Mucoromycota</taxon>
        <taxon>Mucoromycotina</taxon>
        <taxon>Mucoromycetes</taxon>
        <taxon>Mucorales</taxon>
        <taxon>Mucorineae</taxon>
        <taxon>Mucoraceae</taxon>
        <taxon>Thamnidium</taxon>
    </lineage>
</organism>
<sequence length="662" mass="73661">MGTFWWGQSALDELIEKATSELLPAGQVDLALHLEISDQIRSKKVNPKDAMKSLKQRLGHKNPNVILATLSLVDTCMKNSGSSFVKEVATRDFMEEITHLIKVPTGCNQDVKQKVLYLIQVWGIASKGNSSLSYISGTYSLLRAEGYTFPPITERIDSILLETAVLLFKKKKKAPEWTDSDCCERCRTPFTLTNRKHHCRQCGATFCQQCSSKNIPLPHLGINDTVRVCDGCYIKVKLSKVADKDAMPNLLGTSSSISSSLTPAYTPSIKTKTAETVTTATATMTTTPPPDDQFEDDLKKAIEISLKESEQQKKLSSYNKKDPVIVKKTKEEQEEEENLAAAIAASLKDMEIGSTVQSRTFNSNELSSIDMENIQLFSTLIQRVRSMGGDISGDSQINKLYTQIGALQPKLVKTLDDTSQKHDNFVQLHEKLNKAVKAYDNLLEQRLSNATHRNSVSYTPYYGTYNAPSTNTPYNQAPSYTLPTTVSSISQPDILYQSNYSQYPIISATPQQYNVVPSTPQQYNAVPSTPQQYNTVSSTPQQYNTIPSTPVQQHYTADTPAQLPYTSTPIQPYTQSYPTSTPPYAQPYTSTPITPTPQFPITPITPVSSTATQPSQLQYTSYQQQFPSVPTTAPEYYNSQPNYYNSQQQQKQPAEEAPLIEL</sequence>
<proteinExistence type="inferred from homology"/>
<dbReference type="InterPro" id="IPR000306">
    <property type="entry name" value="Znf_FYVE"/>
</dbReference>
<dbReference type="Gene3D" id="1.25.40.90">
    <property type="match status" value="1"/>
</dbReference>
<evidence type="ECO:0000256" key="9">
    <source>
        <dbReference type="ARBA" id="ARBA00022833"/>
    </source>
</evidence>
<dbReference type="GO" id="GO:0008270">
    <property type="term" value="F:zinc ion binding"/>
    <property type="evidence" value="ECO:0007669"/>
    <property type="project" value="UniProtKB-KW"/>
</dbReference>
<evidence type="ECO:0000256" key="1">
    <source>
        <dbReference type="ARBA" id="ARBA00004125"/>
    </source>
</evidence>
<keyword evidence="6" id="KW-0677">Repeat</keyword>
<dbReference type="Gene3D" id="3.30.40.10">
    <property type="entry name" value="Zinc/RING finger domain, C3HC4 (zinc finger)"/>
    <property type="match status" value="1"/>
</dbReference>
<dbReference type="SUPFAM" id="SSF57903">
    <property type="entry name" value="FYVE/PHD zinc finger"/>
    <property type="match status" value="1"/>
</dbReference>
<dbReference type="PROSITE" id="PS50330">
    <property type="entry name" value="UIM"/>
    <property type="match status" value="2"/>
</dbReference>
<accession>A0A8H7SLE1</accession>
<dbReference type="SMART" id="SM00064">
    <property type="entry name" value="FYVE"/>
    <property type="match status" value="1"/>
</dbReference>
<dbReference type="GO" id="GO:0032266">
    <property type="term" value="F:phosphatidylinositol-3-phosphate binding"/>
    <property type="evidence" value="ECO:0007669"/>
    <property type="project" value="TreeGrafter"/>
</dbReference>
<dbReference type="InterPro" id="IPR013083">
    <property type="entry name" value="Znf_RING/FYVE/PHD"/>
</dbReference>
<keyword evidence="9" id="KW-0862">Zinc</keyword>
<keyword evidence="7" id="KW-0967">Endosome</keyword>
<evidence type="ECO:0000256" key="10">
    <source>
        <dbReference type="ARBA" id="ARBA00022927"/>
    </source>
</evidence>
<dbReference type="Pfam" id="PF00790">
    <property type="entry name" value="VHS"/>
    <property type="match status" value="1"/>
</dbReference>
<dbReference type="Proteomes" id="UP000613177">
    <property type="component" value="Unassembled WGS sequence"/>
</dbReference>
<comment type="similarity">
    <text evidence="2">Belongs to the VPS27 family.</text>
</comment>
<dbReference type="InterPro" id="IPR011011">
    <property type="entry name" value="Znf_FYVE_PHD"/>
</dbReference>
<dbReference type="SMART" id="SM00726">
    <property type="entry name" value="UIM"/>
    <property type="match status" value="2"/>
</dbReference>
<dbReference type="Pfam" id="PF03127">
    <property type="entry name" value="GAT"/>
    <property type="match status" value="1"/>
</dbReference>
<evidence type="ECO:0000256" key="11">
    <source>
        <dbReference type="ARBA" id="ARBA00023136"/>
    </source>
</evidence>
<dbReference type="GO" id="GO:0043328">
    <property type="term" value="P:protein transport to vacuole involved in ubiquitin-dependent protein catabolic process via the multivesicular body sorting pathway"/>
    <property type="evidence" value="ECO:0007669"/>
    <property type="project" value="TreeGrafter"/>
</dbReference>
<evidence type="ECO:0000256" key="6">
    <source>
        <dbReference type="ARBA" id="ARBA00022737"/>
    </source>
</evidence>
<evidence type="ECO:0000313" key="16">
    <source>
        <dbReference type="EMBL" id="KAG2230580.1"/>
    </source>
</evidence>
<dbReference type="SMART" id="SM00288">
    <property type="entry name" value="VHS"/>
    <property type="match status" value="1"/>
</dbReference>
<keyword evidence="8 12" id="KW-0863">Zinc-finger</keyword>
<dbReference type="EMBL" id="JAEPRE010000194">
    <property type="protein sequence ID" value="KAG2230580.1"/>
    <property type="molecule type" value="Genomic_DNA"/>
</dbReference>
<feature type="compositionally biased region" description="Polar residues" evidence="13">
    <location>
        <begin position="622"/>
        <end position="631"/>
    </location>
</feature>
<dbReference type="AlphaFoldDB" id="A0A8H7SLE1"/>
<dbReference type="Pfam" id="PF01363">
    <property type="entry name" value="FYVE"/>
    <property type="match status" value="1"/>
</dbReference>
<dbReference type="InterPro" id="IPR004152">
    <property type="entry name" value="GAT_dom"/>
</dbReference>
<dbReference type="SUPFAM" id="SSF89009">
    <property type="entry name" value="GAT-like domain"/>
    <property type="match status" value="1"/>
</dbReference>
<evidence type="ECO:0000256" key="5">
    <source>
        <dbReference type="ARBA" id="ARBA00022723"/>
    </source>
</evidence>
<gene>
    <name evidence="16" type="ORF">INT48_006885</name>
</gene>
<dbReference type="GO" id="GO:0043130">
    <property type="term" value="F:ubiquitin binding"/>
    <property type="evidence" value="ECO:0007669"/>
    <property type="project" value="InterPro"/>
</dbReference>
<feature type="compositionally biased region" description="Low complexity" evidence="13">
    <location>
        <begin position="636"/>
        <end position="652"/>
    </location>
</feature>
<dbReference type="PROSITE" id="PS50178">
    <property type="entry name" value="ZF_FYVE"/>
    <property type="match status" value="1"/>
</dbReference>
<evidence type="ECO:0000256" key="13">
    <source>
        <dbReference type="SAM" id="MobiDB-lite"/>
    </source>
</evidence>
<evidence type="ECO:0000256" key="12">
    <source>
        <dbReference type="PROSITE-ProRule" id="PRU00091"/>
    </source>
</evidence>